<protein>
    <submittedName>
        <fullName evidence="1">MgtE_N domain-containing protein</fullName>
    </submittedName>
</protein>
<accession>A0A699ZMM4</accession>
<dbReference type="AlphaFoldDB" id="A0A699ZMM4"/>
<reference evidence="1 2" key="1">
    <citation type="submission" date="2020-02" db="EMBL/GenBank/DDBJ databases">
        <title>Draft genome sequence of Haematococcus lacustris strain NIES-144.</title>
        <authorList>
            <person name="Morimoto D."/>
            <person name="Nakagawa S."/>
            <person name="Yoshida T."/>
            <person name="Sawayama S."/>
        </authorList>
    </citation>
    <scope>NUCLEOTIDE SEQUENCE [LARGE SCALE GENOMIC DNA]</scope>
    <source>
        <strain evidence="1 2">NIES-144</strain>
    </source>
</reference>
<organism evidence="1 2">
    <name type="scientific">Haematococcus lacustris</name>
    <name type="common">Green alga</name>
    <name type="synonym">Haematococcus pluvialis</name>
    <dbReference type="NCBI Taxonomy" id="44745"/>
    <lineage>
        <taxon>Eukaryota</taxon>
        <taxon>Viridiplantae</taxon>
        <taxon>Chlorophyta</taxon>
        <taxon>core chlorophytes</taxon>
        <taxon>Chlorophyceae</taxon>
        <taxon>CS clade</taxon>
        <taxon>Chlamydomonadales</taxon>
        <taxon>Haematococcaceae</taxon>
        <taxon>Haematococcus</taxon>
    </lineage>
</organism>
<dbReference type="Proteomes" id="UP000485058">
    <property type="component" value="Unassembled WGS sequence"/>
</dbReference>
<keyword evidence="2" id="KW-1185">Reference proteome</keyword>
<gene>
    <name evidence="1" type="ORF">HaLaN_19860</name>
</gene>
<name>A0A699ZMM4_HAELA</name>
<evidence type="ECO:0000313" key="2">
    <source>
        <dbReference type="Proteomes" id="UP000485058"/>
    </source>
</evidence>
<dbReference type="EMBL" id="BLLF01002032">
    <property type="protein sequence ID" value="GFH22400.1"/>
    <property type="molecule type" value="Genomic_DNA"/>
</dbReference>
<proteinExistence type="predicted"/>
<sequence length="273" mass="29963">MATAHSVTSININTLSSVLFGCFAHTQLREEVAELHNQVEGVDFLRKSCKAFRAEVERSAEEAGSLLKEVLEQRQVVEEVSQAFRQTEDLVSRQLARLRWQHALHLLGCRHRQPVLVSGGQGPKGSPAALPAKIALLSRLGAQVAHAQQRKRLHGVQQLWSQFEGKATLQELVKSALHASHQLPWTAASLTESPEQLLARLPALQIEAQVLVLASMKDAIRAEVLRLMTAEQRAELVVAMSREMFGVTKQAVGPSAWRDTMAAIQASGTLAAR</sequence>
<comment type="caution">
    <text evidence="1">The sequence shown here is derived from an EMBL/GenBank/DDBJ whole genome shotgun (WGS) entry which is preliminary data.</text>
</comment>
<evidence type="ECO:0000313" key="1">
    <source>
        <dbReference type="EMBL" id="GFH22400.1"/>
    </source>
</evidence>